<evidence type="ECO:0000256" key="1">
    <source>
        <dbReference type="SAM" id="Phobius"/>
    </source>
</evidence>
<sequence length="44" mass="5359">MLVKFAILLDFHFYLFIILVKNIFSIFSKKVRPIVYKNSNFLYN</sequence>
<dbReference type="Proteomes" id="UP000053612">
    <property type="component" value="Unassembled WGS sequence"/>
</dbReference>
<dbReference type="EMBL" id="LKLS01000124">
    <property type="protein sequence ID" value="KSU17747.1"/>
    <property type="molecule type" value="Genomic_DNA"/>
</dbReference>
<evidence type="ECO:0000313" key="2">
    <source>
        <dbReference type="EMBL" id="KSU17747.1"/>
    </source>
</evidence>
<reference evidence="3" key="1">
    <citation type="submission" date="2015-10" db="EMBL/GenBank/DDBJ databases">
        <title>Draft Genome Sequences of 11 Lactococcus lactis subspecies cremoris strains.</title>
        <authorList>
            <person name="Wels M."/>
            <person name="Backus L."/>
            <person name="Boekhorst J."/>
            <person name="Dijkstra A."/>
            <person name="Beerthuizen M."/>
            <person name="Kelly W."/>
            <person name="Siezen R."/>
            <person name="Bachmann H."/>
            <person name="Van Hijum S."/>
        </authorList>
    </citation>
    <scope>NUCLEOTIDE SEQUENCE [LARGE SCALE GENOMIC DNA]</scope>
    <source>
        <strain evidence="3">LMG9449</strain>
    </source>
</reference>
<keyword evidence="1" id="KW-0472">Membrane</keyword>
<name>A0A0V8DW47_LACLL</name>
<dbReference type="AlphaFoldDB" id="A0A0V8DW47"/>
<organism evidence="2 3">
    <name type="scientific">Lactococcus lactis subsp. lactis</name>
    <name type="common">Streptococcus lactis</name>
    <dbReference type="NCBI Taxonomy" id="1360"/>
    <lineage>
        <taxon>Bacteria</taxon>
        <taxon>Bacillati</taxon>
        <taxon>Bacillota</taxon>
        <taxon>Bacilli</taxon>
        <taxon>Lactobacillales</taxon>
        <taxon>Streptococcaceae</taxon>
        <taxon>Lactococcus</taxon>
    </lineage>
</organism>
<dbReference type="PATRIC" id="fig|1360.109.peg.1237"/>
<proteinExistence type="predicted"/>
<comment type="caution">
    <text evidence="2">The sequence shown here is derived from an EMBL/GenBank/DDBJ whole genome shotgun (WGS) entry which is preliminary data.</text>
</comment>
<protein>
    <submittedName>
        <fullName evidence="2">Uncharacterized protein</fullName>
    </submittedName>
</protein>
<evidence type="ECO:0000313" key="3">
    <source>
        <dbReference type="Proteomes" id="UP000053612"/>
    </source>
</evidence>
<accession>A0A0V8DW47</accession>
<gene>
    <name evidence="2" type="ORF">LMG9449_1552</name>
</gene>
<keyword evidence="1" id="KW-1133">Transmembrane helix</keyword>
<feature type="transmembrane region" description="Helical" evidence="1">
    <location>
        <begin position="6"/>
        <end position="27"/>
    </location>
</feature>
<keyword evidence="1" id="KW-0812">Transmembrane</keyword>